<dbReference type="EMBL" id="CAKXZT010000126">
    <property type="protein sequence ID" value="CAH2402298.1"/>
    <property type="molecule type" value="Genomic_DNA"/>
</dbReference>
<organism evidence="1 2">
    <name type="scientific">Mesorhizobium escarrei</name>
    <dbReference type="NCBI Taxonomy" id="666018"/>
    <lineage>
        <taxon>Bacteria</taxon>
        <taxon>Pseudomonadati</taxon>
        <taxon>Pseudomonadota</taxon>
        <taxon>Alphaproteobacteria</taxon>
        <taxon>Hyphomicrobiales</taxon>
        <taxon>Phyllobacteriaceae</taxon>
        <taxon>Mesorhizobium</taxon>
    </lineage>
</organism>
<protein>
    <submittedName>
        <fullName evidence="1">Uncharacterized protein</fullName>
    </submittedName>
</protein>
<dbReference type="Proteomes" id="UP001153050">
    <property type="component" value="Unassembled WGS sequence"/>
</dbReference>
<gene>
    <name evidence="1" type="ORF">MES5069_310034</name>
</gene>
<comment type="caution">
    <text evidence="1">The sequence shown here is derived from an EMBL/GenBank/DDBJ whole genome shotgun (WGS) entry which is preliminary data.</text>
</comment>
<accession>A0ABN8JYM6</accession>
<sequence>MRRESLTSFYPLPHCTTRFQCVAILERRVNCARKNHGLMPLSIEPGAGSARLTLINHNVRSFALGILRSEFWNVLPASPWSRHTKSSHSRPPTSYNHFPGYTATPSGFESTLRAHLMQCSAGRPIFTR</sequence>
<keyword evidence="2" id="KW-1185">Reference proteome</keyword>
<reference evidence="1 2" key="1">
    <citation type="submission" date="2022-03" db="EMBL/GenBank/DDBJ databases">
        <authorList>
            <person name="Brunel B."/>
        </authorList>
    </citation>
    <scope>NUCLEOTIDE SEQUENCE [LARGE SCALE GENOMIC DNA]</scope>
    <source>
        <strain evidence="1">STM5069sample</strain>
    </source>
</reference>
<evidence type="ECO:0000313" key="2">
    <source>
        <dbReference type="Proteomes" id="UP001153050"/>
    </source>
</evidence>
<proteinExistence type="predicted"/>
<evidence type="ECO:0000313" key="1">
    <source>
        <dbReference type="EMBL" id="CAH2402298.1"/>
    </source>
</evidence>
<name>A0ABN8JYM6_9HYPH</name>